<feature type="region of interest" description="Disordered" evidence="1">
    <location>
        <begin position="32"/>
        <end position="120"/>
    </location>
</feature>
<dbReference type="Proteomes" id="UP000245590">
    <property type="component" value="Unassembled WGS sequence"/>
</dbReference>
<feature type="compositionally biased region" description="Acidic residues" evidence="1">
    <location>
        <begin position="96"/>
        <end position="119"/>
    </location>
</feature>
<protein>
    <submittedName>
        <fullName evidence="2">Uncharacterized protein</fullName>
    </submittedName>
</protein>
<accession>A0A2U2RIH4</accession>
<reference evidence="2 3" key="1">
    <citation type="submission" date="2018-05" db="EMBL/GenBank/DDBJ databases">
        <title>Brachybacterium sp. M1HQ-2T, whole genome shotgun sequence.</title>
        <authorList>
            <person name="Tuo L."/>
        </authorList>
    </citation>
    <scope>NUCLEOTIDE SEQUENCE [LARGE SCALE GENOMIC DNA]</scope>
    <source>
        <strain evidence="2 3">M1HQ-2</strain>
    </source>
</reference>
<organism evidence="2 3">
    <name type="scientific">Brachybacterium endophyticum</name>
    <dbReference type="NCBI Taxonomy" id="2182385"/>
    <lineage>
        <taxon>Bacteria</taxon>
        <taxon>Bacillati</taxon>
        <taxon>Actinomycetota</taxon>
        <taxon>Actinomycetes</taxon>
        <taxon>Micrococcales</taxon>
        <taxon>Dermabacteraceae</taxon>
        <taxon>Brachybacterium</taxon>
    </lineage>
</organism>
<comment type="caution">
    <text evidence="2">The sequence shown here is derived from an EMBL/GenBank/DDBJ whole genome shotgun (WGS) entry which is preliminary data.</text>
</comment>
<dbReference type="RefSeq" id="WP_109275997.1">
    <property type="nucleotide sequence ID" value="NZ_QFKX01000004.1"/>
</dbReference>
<dbReference type="OrthoDB" id="4793959at2"/>
<evidence type="ECO:0000313" key="2">
    <source>
        <dbReference type="EMBL" id="PWH05641.1"/>
    </source>
</evidence>
<gene>
    <name evidence="2" type="ORF">DEO23_10515</name>
</gene>
<dbReference type="EMBL" id="QFKX01000004">
    <property type="protein sequence ID" value="PWH05641.1"/>
    <property type="molecule type" value="Genomic_DNA"/>
</dbReference>
<feature type="compositionally biased region" description="Low complexity" evidence="1">
    <location>
        <begin position="46"/>
        <end position="58"/>
    </location>
</feature>
<sequence length="225" mass="23364">MRTSNRGWGRGLAVGAGSLALTFALTGCGTLIGPLLGGARSEEPTAETATEQATTAEESTADEEADPSTQEEATSEETADEESVSDDATSEVSAASDEDASGAGGDDSESSGSEEDVTEGDLSAAKGQFIDFMKALGDKDAEKACGFTMDPSTGEPIDGMARKVCAKQIEKSEQMDQFTPELVSMLDASMIDAKAEDDGTITLSFDGSNDTTMAKADDGQWYFKL</sequence>
<feature type="compositionally biased region" description="Acidic residues" evidence="1">
    <location>
        <begin position="73"/>
        <end position="89"/>
    </location>
</feature>
<evidence type="ECO:0000313" key="3">
    <source>
        <dbReference type="Proteomes" id="UP000245590"/>
    </source>
</evidence>
<evidence type="ECO:0000256" key="1">
    <source>
        <dbReference type="SAM" id="MobiDB-lite"/>
    </source>
</evidence>
<dbReference type="AlphaFoldDB" id="A0A2U2RIH4"/>
<proteinExistence type="predicted"/>
<keyword evidence="3" id="KW-1185">Reference proteome</keyword>
<dbReference type="PROSITE" id="PS51257">
    <property type="entry name" value="PROKAR_LIPOPROTEIN"/>
    <property type="match status" value="1"/>
</dbReference>
<name>A0A2U2RIH4_9MICO</name>